<proteinExistence type="inferred from homology"/>
<dbReference type="InterPro" id="IPR002053">
    <property type="entry name" value="Glyco_hydro_25"/>
</dbReference>
<feature type="signal peptide" evidence="4">
    <location>
        <begin position="1"/>
        <end position="22"/>
    </location>
</feature>
<evidence type="ECO:0000313" key="5">
    <source>
        <dbReference type="EMBL" id="MDA4846516.1"/>
    </source>
</evidence>
<evidence type="ECO:0000256" key="2">
    <source>
        <dbReference type="ARBA" id="ARBA00022801"/>
    </source>
</evidence>
<evidence type="ECO:0000313" key="6">
    <source>
        <dbReference type="Proteomes" id="UP001148313"/>
    </source>
</evidence>
<dbReference type="SMART" id="SM00641">
    <property type="entry name" value="Glyco_25"/>
    <property type="match status" value="1"/>
</dbReference>
<dbReference type="Pfam" id="PF01183">
    <property type="entry name" value="Glyco_hydro_25"/>
    <property type="match status" value="1"/>
</dbReference>
<feature type="chain" id="PRO_5046271569" evidence="4">
    <location>
        <begin position="23"/>
        <end position="259"/>
    </location>
</feature>
<keyword evidence="3" id="KW-0326">Glycosidase</keyword>
<keyword evidence="2" id="KW-0378">Hydrolase</keyword>
<evidence type="ECO:0000256" key="4">
    <source>
        <dbReference type="SAM" id="SignalP"/>
    </source>
</evidence>
<dbReference type="PROSITE" id="PS51257">
    <property type="entry name" value="PROKAR_LIPOPROTEIN"/>
    <property type="match status" value="1"/>
</dbReference>
<dbReference type="CDD" id="cd06413">
    <property type="entry name" value="GH25_muramidase_1"/>
    <property type="match status" value="1"/>
</dbReference>
<keyword evidence="6" id="KW-1185">Reference proteome</keyword>
<dbReference type="RefSeq" id="WP_271090270.1">
    <property type="nucleotide sequence ID" value="NZ_JAPJZH010000008.1"/>
</dbReference>
<keyword evidence="4" id="KW-0732">Signal</keyword>
<dbReference type="Proteomes" id="UP001148313">
    <property type="component" value="Unassembled WGS sequence"/>
</dbReference>
<sequence>MLRPGFALIPLLALLMSCTTYDLGLEQEVSPSRYGDADPQYFGARHPGTHEVHGVDVSKWQGDIDWKKLRKADIAFAYIKSTEGGDHRDERFLEYWRGAKRAGIPRGAYHFYYFCRTARDQANWFIKNTPRDPSALPPVLDIEWNHKSPTCKKRPSPEKIRREMRVFLKRVEAHYGKRPLVYTTVDFHRENLVGHFSDYHFWVRSVADHPDAVYTNRAWHFWQYTGTGRVPGITGDADINVFVGNREQWAKWLANTSRQ</sequence>
<reference evidence="5" key="1">
    <citation type="submission" date="2022-11" db="EMBL/GenBank/DDBJ databases">
        <title>Hoeflea poritis sp. nov., isolated from scleractinian coral Porites lutea.</title>
        <authorList>
            <person name="Zhang G."/>
            <person name="Wei Q."/>
            <person name="Cai L."/>
        </authorList>
    </citation>
    <scope>NUCLEOTIDE SEQUENCE</scope>
    <source>
        <strain evidence="5">E7-10</strain>
    </source>
</reference>
<dbReference type="Gene3D" id="3.20.20.80">
    <property type="entry name" value="Glycosidases"/>
    <property type="match status" value="1"/>
</dbReference>
<accession>A0ABT4VP79</accession>
<protein>
    <submittedName>
        <fullName evidence="5">GH25 family lysozyme</fullName>
    </submittedName>
</protein>
<dbReference type="PANTHER" id="PTHR34135:SF2">
    <property type="entry name" value="LYSOZYME"/>
    <property type="match status" value="1"/>
</dbReference>
<dbReference type="PROSITE" id="PS51904">
    <property type="entry name" value="GLYCOSYL_HYDROL_F25_2"/>
    <property type="match status" value="1"/>
</dbReference>
<dbReference type="SUPFAM" id="SSF51445">
    <property type="entry name" value="(Trans)glycosidases"/>
    <property type="match status" value="1"/>
</dbReference>
<dbReference type="PANTHER" id="PTHR34135">
    <property type="entry name" value="LYSOZYME"/>
    <property type="match status" value="1"/>
</dbReference>
<evidence type="ECO:0000256" key="1">
    <source>
        <dbReference type="ARBA" id="ARBA00010646"/>
    </source>
</evidence>
<organism evidence="5 6">
    <name type="scientific">Hoeflea poritis</name>
    <dbReference type="NCBI Taxonomy" id="2993659"/>
    <lineage>
        <taxon>Bacteria</taxon>
        <taxon>Pseudomonadati</taxon>
        <taxon>Pseudomonadota</taxon>
        <taxon>Alphaproteobacteria</taxon>
        <taxon>Hyphomicrobiales</taxon>
        <taxon>Rhizobiaceae</taxon>
        <taxon>Hoeflea</taxon>
    </lineage>
</organism>
<dbReference type="InterPro" id="IPR017853">
    <property type="entry name" value="GH"/>
</dbReference>
<comment type="caution">
    <text evidence="5">The sequence shown here is derived from an EMBL/GenBank/DDBJ whole genome shotgun (WGS) entry which is preliminary data.</text>
</comment>
<evidence type="ECO:0000256" key="3">
    <source>
        <dbReference type="ARBA" id="ARBA00023295"/>
    </source>
</evidence>
<comment type="similarity">
    <text evidence="1">Belongs to the glycosyl hydrolase 25 family.</text>
</comment>
<dbReference type="InterPro" id="IPR018077">
    <property type="entry name" value="Glyco_hydro_fam25_subgr"/>
</dbReference>
<name>A0ABT4VP79_9HYPH</name>
<gene>
    <name evidence="5" type="ORF">OOZ53_14225</name>
</gene>
<dbReference type="EMBL" id="JAPJZH010000008">
    <property type="protein sequence ID" value="MDA4846516.1"/>
    <property type="molecule type" value="Genomic_DNA"/>
</dbReference>